<dbReference type="PANTHER" id="PTHR43792:SF9">
    <property type="entry name" value="RIBOSOMAL-PROTEIN-ALANINE ACETYLTRANSFERASE"/>
    <property type="match status" value="1"/>
</dbReference>
<dbReference type="RefSeq" id="WP_256708709.1">
    <property type="nucleotide sequence ID" value="NZ_CP101914.1"/>
</dbReference>
<dbReference type="Gene3D" id="3.40.630.30">
    <property type="match status" value="1"/>
</dbReference>
<dbReference type="InterPro" id="IPR016181">
    <property type="entry name" value="Acyl_CoA_acyltransferase"/>
</dbReference>
<reference evidence="2" key="1">
    <citation type="submission" date="2022-07" db="EMBL/GenBank/DDBJ databases">
        <title>FELIX.</title>
        <authorList>
            <person name="Wan K.H."/>
            <person name="Park S."/>
            <person name="Lawrence Q."/>
            <person name="Eichenberger J.P."/>
            <person name="Booth B.W."/>
            <person name="Piaggio A.J."/>
            <person name="Chandler J.C."/>
            <person name="Franklin A.B."/>
            <person name="Celniker S.E."/>
        </authorList>
    </citation>
    <scope>NUCLEOTIDE SEQUENCE</scope>
    <source>
        <strain evidence="2">QA-1986 374</strain>
    </source>
</reference>
<evidence type="ECO:0000259" key="1">
    <source>
        <dbReference type="PROSITE" id="PS51186"/>
    </source>
</evidence>
<dbReference type="InterPro" id="IPR000182">
    <property type="entry name" value="GNAT_dom"/>
</dbReference>
<organism evidence="2 3">
    <name type="scientific">Oceanobacillus jeddahense</name>
    <dbReference type="NCBI Taxonomy" id="1462527"/>
    <lineage>
        <taxon>Bacteria</taxon>
        <taxon>Bacillati</taxon>
        <taxon>Bacillota</taxon>
        <taxon>Bacilli</taxon>
        <taxon>Bacillales</taxon>
        <taxon>Bacillaceae</taxon>
        <taxon>Oceanobacillus</taxon>
    </lineage>
</organism>
<keyword evidence="3" id="KW-1185">Reference proteome</keyword>
<dbReference type="Proteomes" id="UP001059773">
    <property type="component" value="Chromosome"/>
</dbReference>
<evidence type="ECO:0000313" key="2">
    <source>
        <dbReference type="EMBL" id="UUI03661.1"/>
    </source>
</evidence>
<sequence>MKEELFTKRLYLRKMRSSDATSLFTIWSDPAVVAFMNISAFTHESQALEMINLLNKSAETNHAIRYSVIDLGSQEIIGSCGFNSIDSENARVEIGYDIAKTHWGNGYAPESIQALIQEAFKNLGANRIEAKVEPANVNSVKVLQKLGFTFEGTLRQYEKVKESFIDIHMFSLLKND</sequence>
<name>A0ABY5JU92_9BACI</name>
<gene>
    <name evidence="2" type="ORF">NP439_02900</name>
</gene>
<feature type="domain" description="N-acetyltransferase" evidence="1">
    <location>
        <begin position="10"/>
        <end position="174"/>
    </location>
</feature>
<evidence type="ECO:0000313" key="3">
    <source>
        <dbReference type="Proteomes" id="UP001059773"/>
    </source>
</evidence>
<protein>
    <submittedName>
        <fullName evidence="2">GNAT family N-acetyltransferase</fullName>
    </submittedName>
</protein>
<dbReference type="PANTHER" id="PTHR43792">
    <property type="entry name" value="GNAT FAMILY, PUTATIVE (AFU_ORTHOLOGUE AFUA_3G00765)-RELATED-RELATED"/>
    <property type="match status" value="1"/>
</dbReference>
<dbReference type="PROSITE" id="PS51186">
    <property type="entry name" value="GNAT"/>
    <property type="match status" value="1"/>
</dbReference>
<dbReference type="InterPro" id="IPR051531">
    <property type="entry name" value="N-acetyltransferase"/>
</dbReference>
<accession>A0ABY5JU92</accession>
<dbReference type="Pfam" id="PF13302">
    <property type="entry name" value="Acetyltransf_3"/>
    <property type="match status" value="1"/>
</dbReference>
<dbReference type="EMBL" id="CP101914">
    <property type="protein sequence ID" value="UUI03661.1"/>
    <property type="molecule type" value="Genomic_DNA"/>
</dbReference>
<proteinExistence type="predicted"/>
<dbReference type="SUPFAM" id="SSF55729">
    <property type="entry name" value="Acyl-CoA N-acyltransferases (Nat)"/>
    <property type="match status" value="1"/>
</dbReference>